<dbReference type="PROSITE" id="PS50966">
    <property type="entry name" value="ZF_SWIM"/>
    <property type="match status" value="1"/>
</dbReference>
<keyword evidence="1" id="KW-0863">Zinc-finger</keyword>
<evidence type="ECO:0000313" key="3">
    <source>
        <dbReference type="EMBL" id="CAC5408671.1"/>
    </source>
</evidence>
<reference evidence="3 4" key="1">
    <citation type="submission" date="2020-06" db="EMBL/GenBank/DDBJ databases">
        <authorList>
            <person name="Li R."/>
            <person name="Bekaert M."/>
        </authorList>
    </citation>
    <scope>NUCLEOTIDE SEQUENCE [LARGE SCALE GENOMIC DNA]</scope>
    <source>
        <strain evidence="4">wild</strain>
    </source>
</reference>
<dbReference type="EMBL" id="CACVKT020007586">
    <property type="protein sequence ID" value="CAC5408671.1"/>
    <property type="molecule type" value="Genomic_DNA"/>
</dbReference>
<dbReference type="GO" id="GO:0006281">
    <property type="term" value="P:DNA repair"/>
    <property type="evidence" value="ECO:0007669"/>
    <property type="project" value="UniProtKB-ARBA"/>
</dbReference>
<dbReference type="PANTHER" id="PTHR47526">
    <property type="entry name" value="ATP-DEPENDENT DNA HELICASE"/>
    <property type="match status" value="1"/>
</dbReference>
<sequence length="388" mass="43841">MGDTNGSVREDQFYTHTNLGVSDVLFIIYHKSKIDEVTFYIKCFCLASMKNQRYQVYVCVTVSADQKTMTIDFAYCQCPIGLAQSCSHIGGLLFALSNSPSSKQQQEDKSCTSLPCQWKVPRTVNQKAQPLKSLDLSNPRINKQEKTTSIATFDPRHSTDRTPDINRALDHLTELKAVFPNSGMCSLWNIPDKVQEAMVVEEVTTTESPLLLAMYPQLPKAIQWGVDIEDRARQEYITFQKAFKGDITVLPTGLTLYPHMSFLESSGDGKVLDGTEIGELEIKCPFSCGGVPVNTMEIEDILNLNAANFCLEWGPTGPQLKRNQKYHAQVQGEMAIMGLPWCDFFVWTNASKNKIFIERICFDEAFCNDMLPKLLEFYMKCIYSKICE</sequence>
<keyword evidence="1" id="KW-0479">Metal-binding</keyword>
<gene>
    <name evidence="3" type="ORF">MCOR_42040</name>
</gene>
<feature type="domain" description="SWIM-type" evidence="2">
    <location>
        <begin position="60"/>
        <end position="97"/>
    </location>
</feature>
<keyword evidence="4" id="KW-1185">Reference proteome</keyword>
<accession>A0A6J8DME3</accession>
<name>A0A6J8DME3_MYTCO</name>
<dbReference type="GO" id="GO:0008270">
    <property type="term" value="F:zinc ion binding"/>
    <property type="evidence" value="ECO:0007669"/>
    <property type="project" value="UniProtKB-KW"/>
</dbReference>
<keyword evidence="1" id="KW-0862">Zinc</keyword>
<evidence type="ECO:0000256" key="1">
    <source>
        <dbReference type="PROSITE-ProRule" id="PRU00325"/>
    </source>
</evidence>
<dbReference type="InterPro" id="IPR011335">
    <property type="entry name" value="Restrct_endonuc-II-like"/>
</dbReference>
<evidence type="ECO:0000259" key="2">
    <source>
        <dbReference type="PROSITE" id="PS50966"/>
    </source>
</evidence>
<dbReference type="Proteomes" id="UP000507470">
    <property type="component" value="Unassembled WGS sequence"/>
</dbReference>
<evidence type="ECO:0000313" key="4">
    <source>
        <dbReference type="Proteomes" id="UP000507470"/>
    </source>
</evidence>
<dbReference type="SUPFAM" id="SSF52980">
    <property type="entry name" value="Restriction endonuclease-like"/>
    <property type="match status" value="1"/>
</dbReference>
<dbReference type="Gene3D" id="3.90.320.10">
    <property type="match status" value="1"/>
</dbReference>
<organism evidence="3 4">
    <name type="scientific">Mytilus coruscus</name>
    <name type="common">Sea mussel</name>
    <dbReference type="NCBI Taxonomy" id="42192"/>
    <lineage>
        <taxon>Eukaryota</taxon>
        <taxon>Metazoa</taxon>
        <taxon>Spiralia</taxon>
        <taxon>Lophotrochozoa</taxon>
        <taxon>Mollusca</taxon>
        <taxon>Bivalvia</taxon>
        <taxon>Autobranchia</taxon>
        <taxon>Pteriomorphia</taxon>
        <taxon>Mytilida</taxon>
        <taxon>Mytiloidea</taxon>
        <taxon>Mytilidae</taxon>
        <taxon>Mytilinae</taxon>
        <taxon>Mytilus</taxon>
    </lineage>
</organism>
<dbReference type="CDD" id="cd22343">
    <property type="entry name" value="PDDEXK_lambda_exonuclease-like"/>
    <property type="match status" value="1"/>
</dbReference>
<dbReference type="AlphaFoldDB" id="A0A6J8DME3"/>
<proteinExistence type="predicted"/>
<dbReference type="PANTHER" id="PTHR47526:SF3">
    <property type="entry name" value="PHD-TYPE DOMAIN-CONTAINING PROTEIN"/>
    <property type="match status" value="1"/>
</dbReference>
<dbReference type="InterPro" id="IPR007527">
    <property type="entry name" value="Znf_SWIM"/>
</dbReference>
<protein>
    <recommendedName>
        <fullName evidence="2">SWIM-type domain-containing protein</fullName>
    </recommendedName>
</protein>
<dbReference type="InterPro" id="IPR011604">
    <property type="entry name" value="PDDEXK-like_dom_sf"/>
</dbReference>
<dbReference type="OrthoDB" id="6098065at2759"/>